<dbReference type="InterPro" id="IPR013968">
    <property type="entry name" value="PKS_KR"/>
</dbReference>
<dbReference type="InterPro" id="IPR032821">
    <property type="entry name" value="PKS_assoc"/>
</dbReference>
<dbReference type="Gene3D" id="3.40.366.10">
    <property type="entry name" value="Malonyl-Coenzyme A Acyl Carrier Protein, domain 2"/>
    <property type="match status" value="2"/>
</dbReference>
<dbReference type="InterPro" id="IPR042104">
    <property type="entry name" value="PKS_dehydratase_sf"/>
</dbReference>
<dbReference type="InterPro" id="IPR009081">
    <property type="entry name" value="PP-bd_ACP"/>
</dbReference>
<dbReference type="InterPro" id="IPR057326">
    <property type="entry name" value="KR_dom"/>
</dbReference>
<dbReference type="Pfam" id="PF21089">
    <property type="entry name" value="PKS_DH_N"/>
    <property type="match status" value="1"/>
</dbReference>
<evidence type="ECO:0000256" key="7">
    <source>
        <dbReference type="SAM" id="MobiDB-lite"/>
    </source>
</evidence>
<dbReference type="InterPro" id="IPR049900">
    <property type="entry name" value="PKS_mFAS_DH"/>
</dbReference>
<dbReference type="InterPro" id="IPR050091">
    <property type="entry name" value="PKS_NRPS_Biosynth_Enz"/>
</dbReference>
<dbReference type="Gene3D" id="3.90.180.10">
    <property type="entry name" value="Medium-chain alcohol dehydrogenases, catalytic domain"/>
    <property type="match status" value="1"/>
</dbReference>
<dbReference type="SUPFAM" id="SSF55048">
    <property type="entry name" value="Probable ACP-binding domain of malonyl-CoA ACP transacylase"/>
    <property type="match status" value="2"/>
</dbReference>
<dbReference type="FunFam" id="3.40.47.10:FF:000019">
    <property type="entry name" value="Polyketide synthase type I"/>
    <property type="match status" value="1"/>
</dbReference>
<dbReference type="InterPro" id="IPR020806">
    <property type="entry name" value="PKS_PP-bd"/>
</dbReference>
<dbReference type="SMART" id="SM00827">
    <property type="entry name" value="PKS_AT"/>
    <property type="match status" value="2"/>
</dbReference>
<evidence type="ECO:0000256" key="3">
    <source>
        <dbReference type="ARBA" id="ARBA00022679"/>
    </source>
</evidence>
<dbReference type="EMBL" id="FNKK01000002">
    <property type="protein sequence ID" value="SDR23165.1"/>
    <property type="molecule type" value="Genomic_DNA"/>
</dbReference>
<dbReference type="PROSITE" id="PS50075">
    <property type="entry name" value="CARRIER"/>
    <property type="match status" value="2"/>
</dbReference>
<dbReference type="GO" id="GO:0031177">
    <property type="term" value="F:phosphopantetheine binding"/>
    <property type="evidence" value="ECO:0007669"/>
    <property type="project" value="InterPro"/>
</dbReference>
<dbReference type="InterPro" id="IPR014030">
    <property type="entry name" value="Ketoacyl_synth_N"/>
</dbReference>
<dbReference type="PROSITE" id="PS52019">
    <property type="entry name" value="PKS_MFAS_DH"/>
    <property type="match status" value="1"/>
</dbReference>
<dbReference type="SUPFAM" id="SSF52151">
    <property type="entry name" value="FabD/lysophospholipase-like"/>
    <property type="match status" value="2"/>
</dbReference>
<dbReference type="STRING" id="35622.SAMN04489764_4286"/>
<dbReference type="CDD" id="cd08956">
    <property type="entry name" value="KR_3_FAS_SDR_x"/>
    <property type="match status" value="1"/>
</dbReference>
<feature type="compositionally biased region" description="Low complexity" evidence="7">
    <location>
        <begin position="852"/>
        <end position="870"/>
    </location>
</feature>
<dbReference type="InterPro" id="IPR020843">
    <property type="entry name" value="ER"/>
</dbReference>
<evidence type="ECO:0000259" key="9">
    <source>
        <dbReference type="PROSITE" id="PS52004"/>
    </source>
</evidence>
<dbReference type="InterPro" id="IPR016039">
    <property type="entry name" value="Thiolase-like"/>
</dbReference>
<feature type="region of interest" description="N-terminal hotdog fold" evidence="6">
    <location>
        <begin position="1840"/>
        <end position="1962"/>
    </location>
</feature>
<dbReference type="Pfam" id="PF00109">
    <property type="entry name" value="ketoacyl-synt"/>
    <property type="match status" value="2"/>
</dbReference>
<proteinExistence type="predicted"/>
<dbReference type="InterPro" id="IPR011032">
    <property type="entry name" value="GroES-like_sf"/>
</dbReference>
<feature type="active site" description="Proton donor; for dehydratase activity" evidence="6">
    <location>
        <position position="2035"/>
    </location>
</feature>
<dbReference type="SUPFAM" id="SSF51735">
    <property type="entry name" value="NAD(P)-binding Rossmann-fold domains"/>
    <property type="match status" value="3"/>
</dbReference>
<dbReference type="InterPro" id="IPR036736">
    <property type="entry name" value="ACP-like_sf"/>
</dbReference>
<evidence type="ECO:0000259" key="8">
    <source>
        <dbReference type="PROSITE" id="PS50075"/>
    </source>
</evidence>
<protein>
    <submittedName>
        <fullName evidence="11">Acyl transferase domain-containing protein</fullName>
    </submittedName>
</protein>
<feature type="domain" description="Ketosynthase family 3 (KS3)" evidence="9">
    <location>
        <begin position="969"/>
        <end position="1393"/>
    </location>
</feature>
<dbReference type="PANTHER" id="PTHR43775:SF51">
    <property type="entry name" value="INACTIVE PHENOLPHTHIOCEROL SYNTHESIS POLYKETIDE SYNTHASE TYPE I PKS1-RELATED"/>
    <property type="match status" value="1"/>
</dbReference>
<sequence>MTEMPPERSAAEPRFATLPADVRRGAFLEHVDEFDAGFFGIPAPQAAAMDPRQRLLLELSWEALEDARVVPARLNGSRTGVFVGAIWDDYAALAHRYETLADSPYAMTGLHRGILANRISYLFRLRGPSIVVDTAQSSSLVAVHLAVESLLRGECDLALAGGVNLVLAPESTVTSAAFGGLSPSGRCATFDASADGYARGEGGGVIVLKPLARALADGDRIHCVILGGAVNNDGGGESLTSPERDAQEDVIRRAYETAGVRPRDVQYVELHGSGTVVGDPVEAAALGAVFAGDGGREKRALRVGSVKTNIGHLEGAGGIAGLLKTALCIRHRRLVPSLHFHEAGPRIPLDELGLRVQTETEPWPDEDRPLVAGVSSFGMGGTNCHLVLTEPPAASNATDVSAAPAEAVPAAPARPAVVPWPVSARSRAALRGQARRLLTHLSDGHRDVDVGFSLATTRSTFEHRAVLLAPDRAGFERGLAALAEGRPAPGLVEGVAGGGEVAFVFPGQGPQWVGMALPLLETSPVFRDLMSACAEALDPYLDRPLLDALGDPAALERVDIVQPALFAVMVSLAGLWRWYGVEPTAVTGHSQGEVAAAHIAGALTLPDAARVIALRSRALVALTGRGAMASVALPAEEVAARLRGAPFDGLAIAAVNGPNAVVVSGEPDAVAAFVAACEAEGVRARRIAVTYASHSPQVEAVRAELLDALGPIRPRPARIPFHSAVTAGPLPGEELTPEYWYRNLRHEVRFDRTVRGIEADVLIEVSPHPVLTAAMQDAVPGAAVLGTLRRDEGGLDRFLTSLAEAHVAGAAVDWARCFAGTGAGVIDLPSYAFQRERHWLPAGRRDEPAPAAPDAAAPAAPRPDATGTDPARPEPSGPVDAAEVVRMHVAAVLGHHDPAAVDMDRAFADLGFDSPMTVDLRNRLVAATGVRLTGSALFDHPTPAALAAHIRAAGAAAAGPEHAPATAPGEPIAIVGMACRLPGGVTTPDELWELLRDGRDATSEFPTDRGWDLAGLFDPDPGRAGATYTRRGGFLHDAGEFDAGLFGISPREALAMDPQQRLLLELAWEAFERAGIDPRSLRGSRTGVFVGAMATDYGPRLHEAAGNLAGYGLTGTSGSVASGRIAYAFGLEGAALTVDTACSSSLVAIHLAVRALRQGECGLALAGGATVMSTPGMFVEFSRQRGLAPDGRCKPFSASADGTAWAEGAGMLVLERLSDARRNGHRVLAVIRGTAVNSDGASNGLTAPSGLAQQRVIRQALADARLRPADLDAVEAHGTGTTLGDPIEAEALIAAYGQDRDRPLWVGSLKSNIGHAQAAAGVAGVIKMVLAMRHGELPKTLHVDAPTPHVDWSSGAVELLTEARPWPRDDRPRRAAVSSFGISGTNAHLILEQADEPAPAPETPETPVPWVLSAPEEAALREQAARLSAVADHPRPADVGLTLGTARTAFAHRAAVVAATPEERRKALRALAAGEESPRLFRDAGTPDGLVYLFTGQGAQRPGMGRELYQAFPAFARALEEVWAELDGLLDRPLRRVMFAEPGTPDAALLDQTVYTQASLFALEVAQFRLLETWGMRPVALAGHSIGELAAAHVAGVLDLADACRLVAARGRLMQALPSGGAMVAVAAAEDEVAPLLTEGTALAAINGPEAVVISGDEPAVLALAEHFAAQGRRTRRLRVSHAFHSPLMDGMLADFRAVAEELRYAQPRIPIVSTVTGGEADLTDPAYWVRQVREPVRFAAAVRRLYDDGARTFVELGPDGVLTALGPASAGEEAAFLPLLRAERPEPETAAVAVARAHTRGVAVDWGAYFTGARLTELPTYPFQRRRYWLAPGGAAAGHPFLGEPVPSAVTGETLFTGTLSRRTHPWLSDHAIGGTVLLPGAALLEMALHAGGRLGCPEVAELTLEAPLPLPEDGEVAVQLAVGPADDAGRRPLACYARYGEAADWTRHATGTLAPAGGRPPADVPVHAMSGEADTAEAATDVYRGLADRGYGYGPAFRGLRAARRDGEAVHAEAALPAGLSASGFGLHPALLDAALQAAVLAAGTEDAGDPAVPFVFERVWLHRTGARELRVLATPTDTGAVSVVLADERGRPVGVIDSLVLRAASAPNTPSDAMFTVEWTRVPVSPADAPGVRTARVPSTAGEPTAAAVREIARHGLALVRDAVADGGGDERPLVLVTRGAVAVDDDEDLTDPAAAAVWGLARSAQTEHPGRIVLVDTDGHEESERVLAAAVATGEPQLALRAGAVHVPRLTRTSRHLPLPQDAEHWRLDRDGSGTLEGLSLVPDPTAGTPLAPGQVRIAVRAAGVNFRDVMLALGLYPEGSGGPGALGLEGAGIVTAVGPGVDAYAPGDRVMGVFFHAFGTTAVADERMITRIPDGWPYERAGATPIAFLTAYHALVELAGLRAGETVLIHSAAGGVGMAAVQIARHLGAEVYATASPAKWDAVRALGVPDTHLASSRTAEFEQRFGGASVDVVLNSLAGELVDASLRVLRPGGRFVEMGKTDLRDPARYPHLRYQAFDLLDLEPEHIGRLLGEVMALFERGELTPLPVTTWGLRQAPDAFRHMSQARHSGKVALVVPARPGPHDTVLITGGTGALGRALARHLVTRHGVRRVVLAGRGGAAPGSRPPETPDAEVTTAACDVTDPAALEALLAEHRPTVVVHAAGVLDDATITRLTPERLDAVLRPKVDGALNLHRATGDGDVSAFVLYSSVMATLGGAGQAAYAAANAFLEALARHRRARGLPATALAWGPWTEGMTSALTAADRARMARTGLSPLSTAEGLALFDRAVALDEAVAVPARLDLAAVRAAGAEAAPIFRSLVPLPTRTQNAARPADAPLAERLAALDAEGRVRTLMELISAQAAIVLGHEDPGTIDADTAFKDLGFDSLTSVELRNRLSAVTGLRLPAALLFNHPTPSALAQRLLMDLMPDQPGPGAGVLADLDRLAAALADPPSDPALRADIAARLKALSTQVATWGDTPGGEDAEVADRLQTASVAELLSFIDEELG</sequence>
<dbReference type="GO" id="GO:0006633">
    <property type="term" value="P:fatty acid biosynthetic process"/>
    <property type="evidence" value="ECO:0007669"/>
    <property type="project" value="TreeGrafter"/>
</dbReference>
<dbReference type="InterPro" id="IPR014031">
    <property type="entry name" value="Ketoacyl_synth_C"/>
</dbReference>
<dbReference type="Gene3D" id="3.40.47.10">
    <property type="match status" value="2"/>
</dbReference>
<evidence type="ECO:0000259" key="10">
    <source>
        <dbReference type="PROSITE" id="PS52019"/>
    </source>
</evidence>
<dbReference type="GO" id="GO:0008270">
    <property type="term" value="F:zinc ion binding"/>
    <property type="evidence" value="ECO:0007669"/>
    <property type="project" value="InterPro"/>
</dbReference>
<dbReference type="FunFam" id="1.10.1200.10:FF:000007">
    <property type="entry name" value="Probable polyketide synthase pks17"/>
    <property type="match status" value="1"/>
</dbReference>
<dbReference type="SMART" id="SM00822">
    <property type="entry name" value="PKS_KR"/>
    <property type="match status" value="1"/>
</dbReference>
<dbReference type="Pfam" id="PF08659">
    <property type="entry name" value="KR"/>
    <property type="match status" value="1"/>
</dbReference>
<feature type="active site" description="Proton acceptor; for dehydratase activity" evidence="6">
    <location>
        <position position="1872"/>
    </location>
</feature>
<dbReference type="PROSITE" id="PS01162">
    <property type="entry name" value="QOR_ZETA_CRYSTAL"/>
    <property type="match status" value="1"/>
</dbReference>
<dbReference type="FunFam" id="3.40.50.720:FF:000209">
    <property type="entry name" value="Polyketide synthase Pks12"/>
    <property type="match status" value="1"/>
</dbReference>
<dbReference type="CDD" id="cd05195">
    <property type="entry name" value="enoyl_red"/>
    <property type="match status" value="1"/>
</dbReference>
<dbReference type="Gene3D" id="1.10.1200.10">
    <property type="entry name" value="ACP-like"/>
    <property type="match status" value="2"/>
</dbReference>
<dbReference type="SMART" id="SM01294">
    <property type="entry name" value="PKS_PP_betabranch"/>
    <property type="match status" value="2"/>
</dbReference>
<dbReference type="SMART" id="SM00826">
    <property type="entry name" value="PKS_DH"/>
    <property type="match status" value="1"/>
</dbReference>
<dbReference type="GO" id="GO:0004312">
    <property type="term" value="F:fatty acid synthase activity"/>
    <property type="evidence" value="ECO:0007669"/>
    <property type="project" value="TreeGrafter"/>
</dbReference>
<dbReference type="PANTHER" id="PTHR43775">
    <property type="entry name" value="FATTY ACID SYNTHASE"/>
    <property type="match status" value="1"/>
</dbReference>
<dbReference type="SUPFAM" id="SSF50129">
    <property type="entry name" value="GroES-like"/>
    <property type="match status" value="1"/>
</dbReference>
<dbReference type="Pfam" id="PF08240">
    <property type="entry name" value="ADH_N"/>
    <property type="match status" value="1"/>
</dbReference>
<feature type="domain" description="Ketosynthase family 3 (KS3)" evidence="9">
    <location>
        <begin position="1"/>
        <end position="390"/>
    </location>
</feature>
<evidence type="ECO:0000256" key="2">
    <source>
        <dbReference type="ARBA" id="ARBA00022553"/>
    </source>
</evidence>
<keyword evidence="1" id="KW-0596">Phosphopantetheine</keyword>
<dbReference type="CDD" id="cd00833">
    <property type="entry name" value="PKS"/>
    <property type="match status" value="2"/>
</dbReference>
<dbReference type="Pfam" id="PF00550">
    <property type="entry name" value="PP-binding"/>
    <property type="match status" value="2"/>
</dbReference>
<keyword evidence="5" id="KW-0012">Acyltransferase</keyword>
<dbReference type="InterPro" id="IPR016036">
    <property type="entry name" value="Malonyl_transacylase_ACP-bd"/>
</dbReference>
<dbReference type="InterPro" id="IPR014043">
    <property type="entry name" value="Acyl_transferase_dom"/>
</dbReference>
<evidence type="ECO:0000313" key="11">
    <source>
        <dbReference type="EMBL" id="SDR23165.1"/>
    </source>
</evidence>
<dbReference type="InterPro" id="IPR002364">
    <property type="entry name" value="Quin_OxRdtase/zeta-crystal_CS"/>
</dbReference>
<dbReference type="InterPro" id="IPR049552">
    <property type="entry name" value="PKS_DH_N"/>
</dbReference>
<dbReference type="InterPro" id="IPR036291">
    <property type="entry name" value="NAD(P)-bd_dom_sf"/>
</dbReference>
<dbReference type="SUPFAM" id="SSF47336">
    <property type="entry name" value="ACP-like"/>
    <property type="match status" value="2"/>
</dbReference>
<dbReference type="SMART" id="SM00823">
    <property type="entry name" value="PKS_PP"/>
    <property type="match status" value="2"/>
</dbReference>
<dbReference type="Gene3D" id="3.30.70.3290">
    <property type="match status" value="2"/>
</dbReference>
<dbReference type="Pfam" id="PF14765">
    <property type="entry name" value="PS-DH"/>
    <property type="match status" value="1"/>
</dbReference>
<dbReference type="InterPro" id="IPR013154">
    <property type="entry name" value="ADH-like_N"/>
</dbReference>
<feature type="region of interest" description="C-terminal hotdog fold" evidence="6">
    <location>
        <begin position="1976"/>
        <end position="2113"/>
    </location>
</feature>
<dbReference type="InterPro" id="IPR049551">
    <property type="entry name" value="PKS_DH_C"/>
</dbReference>
<dbReference type="Pfam" id="PF00698">
    <property type="entry name" value="Acyl_transf_1"/>
    <property type="match status" value="2"/>
</dbReference>
<keyword evidence="2" id="KW-0597">Phosphoprotein</keyword>
<dbReference type="PROSITE" id="PS52004">
    <property type="entry name" value="KS3_2"/>
    <property type="match status" value="2"/>
</dbReference>
<dbReference type="SMART" id="SM00825">
    <property type="entry name" value="PKS_KS"/>
    <property type="match status" value="2"/>
</dbReference>
<dbReference type="InterPro" id="IPR016035">
    <property type="entry name" value="Acyl_Trfase/lysoPLipase"/>
</dbReference>
<dbReference type="InterPro" id="IPR055123">
    <property type="entry name" value="SpnB-like_Rossmann"/>
</dbReference>
<dbReference type="Gene3D" id="3.40.50.720">
    <property type="entry name" value="NAD(P)-binding Rossmann-like Domain"/>
    <property type="match status" value="3"/>
</dbReference>
<dbReference type="SMART" id="SM00829">
    <property type="entry name" value="PKS_ER"/>
    <property type="match status" value="1"/>
</dbReference>
<dbReference type="SUPFAM" id="SSF53901">
    <property type="entry name" value="Thiolase-like"/>
    <property type="match status" value="2"/>
</dbReference>
<dbReference type="Proteomes" id="UP000217103">
    <property type="component" value="Unassembled WGS sequence"/>
</dbReference>
<dbReference type="FunFam" id="3.40.366.10:FF:000002">
    <property type="entry name" value="Probable polyketide synthase 2"/>
    <property type="match status" value="2"/>
</dbReference>
<dbReference type="Pfam" id="PF16197">
    <property type="entry name" value="KAsynt_C_assoc"/>
    <property type="match status" value="2"/>
</dbReference>
<accession>A0A1H1HCF5</accession>
<dbReference type="PROSITE" id="PS00012">
    <property type="entry name" value="PHOSPHOPANTETHEINE"/>
    <property type="match status" value="1"/>
</dbReference>
<keyword evidence="12" id="KW-1185">Reference proteome</keyword>
<keyword evidence="3 11" id="KW-0808">Transferase</keyword>
<evidence type="ECO:0000256" key="6">
    <source>
        <dbReference type="PROSITE-ProRule" id="PRU01363"/>
    </source>
</evidence>
<dbReference type="InterPro" id="IPR006162">
    <property type="entry name" value="Ppantetheine_attach_site"/>
</dbReference>
<dbReference type="InterPro" id="IPR001227">
    <property type="entry name" value="Ac_transferase_dom_sf"/>
</dbReference>
<dbReference type="Pfam" id="PF02801">
    <property type="entry name" value="Ketoacyl-synt_C"/>
    <property type="match status" value="2"/>
</dbReference>
<feature type="domain" description="PKS/mFAS DH" evidence="10">
    <location>
        <begin position="1840"/>
        <end position="2113"/>
    </location>
</feature>
<dbReference type="Pfam" id="PF13602">
    <property type="entry name" value="ADH_zinc_N_2"/>
    <property type="match status" value="1"/>
</dbReference>
<evidence type="ECO:0000256" key="1">
    <source>
        <dbReference type="ARBA" id="ARBA00022450"/>
    </source>
</evidence>
<name>A0A1H1HCF5_9ACTN</name>
<dbReference type="Gene3D" id="3.10.129.110">
    <property type="entry name" value="Polyketide synthase dehydratase"/>
    <property type="match status" value="1"/>
</dbReference>
<evidence type="ECO:0000256" key="4">
    <source>
        <dbReference type="ARBA" id="ARBA00023268"/>
    </source>
</evidence>
<dbReference type="Pfam" id="PF22953">
    <property type="entry name" value="SpnB_Rossmann"/>
    <property type="match status" value="1"/>
</dbReference>
<dbReference type="InterPro" id="IPR020807">
    <property type="entry name" value="PKS_DH"/>
</dbReference>
<keyword evidence="4" id="KW-0511">Multifunctional enzyme</keyword>
<evidence type="ECO:0000313" key="12">
    <source>
        <dbReference type="Proteomes" id="UP000217103"/>
    </source>
</evidence>
<feature type="domain" description="Carrier" evidence="8">
    <location>
        <begin position="879"/>
        <end position="954"/>
    </location>
</feature>
<organism evidence="11 12">
    <name type="scientific">Thermostaphylospora chromogena</name>
    <dbReference type="NCBI Taxonomy" id="35622"/>
    <lineage>
        <taxon>Bacteria</taxon>
        <taxon>Bacillati</taxon>
        <taxon>Actinomycetota</taxon>
        <taxon>Actinomycetes</taxon>
        <taxon>Streptosporangiales</taxon>
        <taxon>Thermomonosporaceae</taxon>
        <taxon>Thermostaphylospora</taxon>
    </lineage>
</organism>
<gene>
    <name evidence="11" type="ORF">SAMN04489764_4286</name>
</gene>
<evidence type="ECO:0000256" key="5">
    <source>
        <dbReference type="ARBA" id="ARBA00023315"/>
    </source>
</evidence>
<reference evidence="11 12" key="1">
    <citation type="submission" date="2016-10" db="EMBL/GenBank/DDBJ databases">
        <authorList>
            <person name="de Groot N.N."/>
        </authorList>
    </citation>
    <scope>NUCLEOTIDE SEQUENCE [LARGE SCALE GENOMIC DNA]</scope>
    <source>
        <strain evidence="11 12">DSM 43794</strain>
    </source>
</reference>
<feature type="region of interest" description="Disordered" evidence="7">
    <location>
        <begin position="843"/>
        <end position="878"/>
    </location>
</feature>
<dbReference type="InterPro" id="IPR020841">
    <property type="entry name" value="PKS_Beta-ketoAc_synthase_dom"/>
</dbReference>
<feature type="domain" description="Carrier" evidence="8">
    <location>
        <begin position="2857"/>
        <end position="2932"/>
    </location>
</feature>
<dbReference type="GO" id="GO:0016491">
    <property type="term" value="F:oxidoreductase activity"/>
    <property type="evidence" value="ECO:0007669"/>
    <property type="project" value="InterPro"/>
</dbReference>